<keyword evidence="2" id="KW-1185">Reference proteome</keyword>
<reference evidence="1 2" key="1">
    <citation type="submission" date="2021-06" db="EMBL/GenBank/DDBJ databases">
        <title>Caerostris darwini draft genome.</title>
        <authorList>
            <person name="Kono N."/>
            <person name="Arakawa K."/>
        </authorList>
    </citation>
    <scope>NUCLEOTIDE SEQUENCE [LARGE SCALE GENOMIC DNA]</scope>
</reference>
<comment type="caution">
    <text evidence="1">The sequence shown here is derived from an EMBL/GenBank/DDBJ whole genome shotgun (WGS) entry which is preliminary data.</text>
</comment>
<protein>
    <submittedName>
        <fullName evidence="1">Uncharacterized protein</fullName>
    </submittedName>
</protein>
<dbReference type="EMBL" id="BPLQ01013743">
    <property type="protein sequence ID" value="GIY74380.1"/>
    <property type="molecule type" value="Genomic_DNA"/>
</dbReference>
<evidence type="ECO:0000313" key="2">
    <source>
        <dbReference type="Proteomes" id="UP001054837"/>
    </source>
</evidence>
<evidence type="ECO:0000313" key="1">
    <source>
        <dbReference type="EMBL" id="GIY74380.1"/>
    </source>
</evidence>
<gene>
    <name evidence="1" type="ORF">CDAR_197691</name>
</gene>
<proteinExistence type="predicted"/>
<sequence>MSLKILTHDVTLAVGITQSRETLLALVPVTIEDRTFETEFIILLKARECRIDTENYASVTAPPYRMLKGISDEPKVSHIDTYIAISSQERESMLKLHHESPTAGH</sequence>
<dbReference type="AlphaFoldDB" id="A0AAV4VVB1"/>
<name>A0AAV4VVB1_9ARAC</name>
<organism evidence="1 2">
    <name type="scientific">Caerostris darwini</name>
    <dbReference type="NCBI Taxonomy" id="1538125"/>
    <lineage>
        <taxon>Eukaryota</taxon>
        <taxon>Metazoa</taxon>
        <taxon>Ecdysozoa</taxon>
        <taxon>Arthropoda</taxon>
        <taxon>Chelicerata</taxon>
        <taxon>Arachnida</taxon>
        <taxon>Araneae</taxon>
        <taxon>Araneomorphae</taxon>
        <taxon>Entelegynae</taxon>
        <taxon>Araneoidea</taxon>
        <taxon>Araneidae</taxon>
        <taxon>Caerostris</taxon>
    </lineage>
</organism>
<dbReference type="Proteomes" id="UP001054837">
    <property type="component" value="Unassembled WGS sequence"/>
</dbReference>
<accession>A0AAV4VVB1</accession>